<sequence>MDRLVEVLQAAAKNQYCFPDVHDQILDSKIADLLPAYNMLEQQVRHAALREARADAAYKPLANQKPFKTWYNNTSSQQLSLLGDSGCGKSTAVSYLVDTLRRRVTHAESKSFVFYYYCRAHDTNRHIGILQGIVQTLLLQLSRWKTPFLEWHKRVAQNDEYGFLHKPENLENIFLQILDLLGGQLFIVIEGLDECAGDGQFVHELFTLFHRLLRKPVLLKILVSSGWEPHIRKYTIATTTRILLDESSVGIIARQMIRSALPQLSDNAQDLIASTLSQRSKGNIRWMKRMAGYVAARGEEGPGCICQLIETESLPPGLSESYSGLLERCTLNVKDNLKLAKTALRILAAARRPLSMLELGWAIAVATTDVASLADRVDLVDVPSMLHLIYPFVEHVEDNASTARRIRLLHPSMRKFAYLLPEFGTATADIMTISPSAFLTDICVKYLAVTGLDVGAVCIQAPDDPSTEEGLLFIWQDWERKVERFDPNNRGFGEFFTYAACHWSQQVGADAMRYLHDHLSTLAITAP</sequence>
<dbReference type="InterPro" id="IPR007111">
    <property type="entry name" value="NACHT_NTPase"/>
</dbReference>
<reference evidence="3" key="1">
    <citation type="journal article" date="2021" name="Nat. Commun.">
        <title>Genetic determinants of endophytism in the Arabidopsis root mycobiome.</title>
        <authorList>
            <person name="Mesny F."/>
            <person name="Miyauchi S."/>
            <person name="Thiergart T."/>
            <person name="Pickel B."/>
            <person name="Atanasova L."/>
            <person name="Karlsson M."/>
            <person name="Huettel B."/>
            <person name="Barry K.W."/>
            <person name="Haridas S."/>
            <person name="Chen C."/>
            <person name="Bauer D."/>
            <person name="Andreopoulos W."/>
            <person name="Pangilinan J."/>
            <person name="LaButti K."/>
            <person name="Riley R."/>
            <person name="Lipzen A."/>
            <person name="Clum A."/>
            <person name="Drula E."/>
            <person name="Henrissat B."/>
            <person name="Kohler A."/>
            <person name="Grigoriev I.V."/>
            <person name="Martin F.M."/>
            <person name="Hacquard S."/>
        </authorList>
    </citation>
    <scope>NUCLEOTIDE SEQUENCE</scope>
    <source>
        <strain evidence="3">MPI-CAGE-CH-0235</strain>
    </source>
</reference>
<dbReference type="SUPFAM" id="SSF52540">
    <property type="entry name" value="P-loop containing nucleoside triphosphate hydrolases"/>
    <property type="match status" value="1"/>
</dbReference>
<proteinExistence type="predicted"/>
<dbReference type="AlphaFoldDB" id="A0A8K0WP70"/>
<keyword evidence="1" id="KW-0677">Repeat</keyword>
<dbReference type="PANTHER" id="PTHR10039:SF10">
    <property type="entry name" value="NACHT DOMAIN-CONTAINING PROTEIN"/>
    <property type="match status" value="1"/>
</dbReference>
<dbReference type="PROSITE" id="PS50837">
    <property type="entry name" value="NACHT"/>
    <property type="match status" value="1"/>
</dbReference>
<feature type="domain" description="NACHT" evidence="2">
    <location>
        <begin position="77"/>
        <end position="194"/>
    </location>
</feature>
<organism evidence="3 4">
    <name type="scientific">Stachybotrys elegans</name>
    <dbReference type="NCBI Taxonomy" id="80388"/>
    <lineage>
        <taxon>Eukaryota</taxon>
        <taxon>Fungi</taxon>
        <taxon>Dikarya</taxon>
        <taxon>Ascomycota</taxon>
        <taxon>Pezizomycotina</taxon>
        <taxon>Sordariomycetes</taxon>
        <taxon>Hypocreomycetidae</taxon>
        <taxon>Hypocreales</taxon>
        <taxon>Stachybotryaceae</taxon>
        <taxon>Stachybotrys</taxon>
    </lineage>
</organism>
<dbReference type="Proteomes" id="UP000813444">
    <property type="component" value="Unassembled WGS sequence"/>
</dbReference>
<dbReference type="InterPro" id="IPR056884">
    <property type="entry name" value="NPHP3-like_N"/>
</dbReference>
<dbReference type="Pfam" id="PF24883">
    <property type="entry name" value="NPHP3_N"/>
    <property type="match status" value="1"/>
</dbReference>
<keyword evidence="4" id="KW-1185">Reference proteome</keyword>
<dbReference type="Gene3D" id="3.40.50.300">
    <property type="entry name" value="P-loop containing nucleotide triphosphate hydrolases"/>
    <property type="match status" value="1"/>
</dbReference>
<dbReference type="PANTHER" id="PTHR10039">
    <property type="entry name" value="AMELOGENIN"/>
    <property type="match status" value="1"/>
</dbReference>
<evidence type="ECO:0000256" key="1">
    <source>
        <dbReference type="ARBA" id="ARBA00022737"/>
    </source>
</evidence>
<gene>
    <name evidence="3" type="ORF">B0I35DRAFT_462037</name>
</gene>
<comment type="caution">
    <text evidence="3">The sequence shown here is derived from an EMBL/GenBank/DDBJ whole genome shotgun (WGS) entry which is preliminary data.</text>
</comment>
<dbReference type="EMBL" id="JAGPNK010000009">
    <property type="protein sequence ID" value="KAH7313740.1"/>
    <property type="molecule type" value="Genomic_DNA"/>
</dbReference>
<accession>A0A8K0WP70</accession>
<evidence type="ECO:0000313" key="3">
    <source>
        <dbReference type="EMBL" id="KAH7313740.1"/>
    </source>
</evidence>
<dbReference type="OrthoDB" id="163438at2759"/>
<evidence type="ECO:0000313" key="4">
    <source>
        <dbReference type="Proteomes" id="UP000813444"/>
    </source>
</evidence>
<name>A0A8K0WP70_9HYPO</name>
<protein>
    <recommendedName>
        <fullName evidence="2">NACHT domain-containing protein</fullName>
    </recommendedName>
</protein>
<evidence type="ECO:0000259" key="2">
    <source>
        <dbReference type="PROSITE" id="PS50837"/>
    </source>
</evidence>
<dbReference type="InterPro" id="IPR027417">
    <property type="entry name" value="P-loop_NTPase"/>
</dbReference>